<evidence type="ECO:0000256" key="4">
    <source>
        <dbReference type="ARBA" id="ARBA00008981"/>
    </source>
</evidence>
<dbReference type="GO" id="GO:0008483">
    <property type="term" value="F:transaminase activity"/>
    <property type="evidence" value="ECO:0007669"/>
    <property type="project" value="InterPro"/>
</dbReference>
<comment type="similarity">
    <text evidence="4 9">Belongs to the class-III pyridoxal-phosphate-dependent aminotransferase family. HemL subfamily.</text>
</comment>
<keyword evidence="5 9" id="KW-0963">Cytoplasm</keyword>
<dbReference type="OrthoDB" id="9807885at2"/>
<comment type="catalytic activity">
    <reaction evidence="1 9">
        <text>(S)-4-amino-5-oxopentanoate = 5-aminolevulinate</text>
        <dbReference type="Rhea" id="RHEA:14265"/>
        <dbReference type="ChEBI" id="CHEBI:57501"/>
        <dbReference type="ChEBI" id="CHEBI:356416"/>
        <dbReference type="EC" id="5.4.3.8"/>
    </reaction>
</comment>
<dbReference type="GO" id="GO:0006782">
    <property type="term" value="P:protoporphyrinogen IX biosynthetic process"/>
    <property type="evidence" value="ECO:0007669"/>
    <property type="project" value="UniProtKB-UniRule"/>
</dbReference>
<dbReference type="SUPFAM" id="SSF53383">
    <property type="entry name" value="PLP-dependent transferases"/>
    <property type="match status" value="1"/>
</dbReference>
<evidence type="ECO:0000313" key="11">
    <source>
        <dbReference type="Proteomes" id="UP000184476"/>
    </source>
</evidence>
<evidence type="ECO:0000256" key="2">
    <source>
        <dbReference type="ARBA" id="ARBA00001933"/>
    </source>
</evidence>
<evidence type="ECO:0000256" key="3">
    <source>
        <dbReference type="ARBA" id="ARBA00004819"/>
    </source>
</evidence>
<comment type="subunit">
    <text evidence="9">Homodimer.</text>
</comment>
<keyword evidence="11" id="KW-1185">Reference proteome</keyword>
<dbReference type="GO" id="GO:0042286">
    <property type="term" value="F:glutamate-1-semialdehyde 2,1-aminomutase activity"/>
    <property type="evidence" value="ECO:0007669"/>
    <property type="project" value="UniProtKB-UniRule"/>
</dbReference>
<dbReference type="RefSeq" id="WP_073151753.1">
    <property type="nucleotide sequence ID" value="NZ_FQVL01000001.1"/>
</dbReference>
<dbReference type="UniPathway" id="UPA00251">
    <property type="reaction ID" value="UER00317"/>
</dbReference>
<dbReference type="GO" id="GO:0005737">
    <property type="term" value="C:cytoplasm"/>
    <property type="evidence" value="ECO:0007669"/>
    <property type="project" value="UniProtKB-SubCell"/>
</dbReference>
<comment type="cofactor">
    <cofactor evidence="2 9">
        <name>pyridoxal 5'-phosphate</name>
        <dbReference type="ChEBI" id="CHEBI:597326"/>
    </cofactor>
</comment>
<dbReference type="InterPro" id="IPR015422">
    <property type="entry name" value="PyrdxlP-dep_Trfase_small"/>
</dbReference>
<dbReference type="HAMAP" id="MF_00375">
    <property type="entry name" value="HemL_aminotrans_3"/>
    <property type="match status" value="1"/>
</dbReference>
<dbReference type="CDD" id="cd00610">
    <property type="entry name" value="OAT_like"/>
    <property type="match status" value="1"/>
</dbReference>
<gene>
    <name evidence="9" type="primary">hemL</name>
    <name evidence="10" type="ORF">SAMN05444392_101648</name>
</gene>
<dbReference type="InterPro" id="IPR015421">
    <property type="entry name" value="PyrdxlP-dep_Trfase_major"/>
</dbReference>
<dbReference type="InterPro" id="IPR004639">
    <property type="entry name" value="4pyrrol_synth_GluAld_NH2Trfase"/>
</dbReference>
<evidence type="ECO:0000256" key="6">
    <source>
        <dbReference type="ARBA" id="ARBA00022898"/>
    </source>
</evidence>
<dbReference type="InterPro" id="IPR049704">
    <property type="entry name" value="Aminotrans_3_PPA_site"/>
</dbReference>
<dbReference type="Proteomes" id="UP000184476">
    <property type="component" value="Unassembled WGS sequence"/>
</dbReference>
<evidence type="ECO:0000256" key="7">
    <source>
        <dbReference type="ARBA" id="ARBA00023235"/>
    </source>
</evidence>
<evidence type="ECO:0000256" key="9">
    <source>
        <dbReference type="HAMAP-Rule" id="MF_00375"/>
    </source>
</evidence>
<dbReference type="Pfam" id="PF00202">
    <property type="entry name" value="Aminotran_3"/>
    <property type="match status" value="1"/>
</dbReference>
<dbReference type="EC" id="5.4.3.8" evidence="9"/>
<dbReference type="GO" id="GO:0030170">
    <property type="term" value="F:pyridoxal phosphate binding"/>
    <property type="evidence" value="ECO:0007669"/>
    <property type="project" value="InterPro"/>
</dbReference>
<proteinExistence type="inferred from homology"/>
<dbReference type="InterPro" id="IPR015424">
    <property type="entry name" value="PyrdxlP-dep_Trfase"/>
</dbReference>
<comment type="pathway">
    <text evidence="3">Porphyrin-containing compound metabolism; protoporphyrin-IX biosynthesis; 5-aminolevulinate from L-glutamyl-tRNA(Glu): step 2/2.</text>
</comment>
<accession>A0A1M4TUB9</accession>
<dbReference type="PANTHER" id="PTHR43713:SF3">
    <property type="entry name" value="GLUTAMATE-1-SEMIALDEHYDE 2,1-AMINOMUTASE 1, CHLOROPLASTIC-RELATED"/>
    <property type="match status" value="1"/>
</dbReference>
<organism evidence="10 11">
    <name type="scientific">Seinonella peptonophila</name>
    <dbReference type="NCBI Taxonomy" id="112248"/>
    <lineage>
        <taxon>Bacteria</taxon>
        <taxon>Bacillati</taxon>
        <taxon>Bacillota</taxon>
        <taxon>Bacilli</taxon>
        <taxon>Bacillales</taxon>
        <taxon>Thermoactinomycetaceae</taxon>
        <taxon>Seinonella</taxon>
    </lineage>
</organism>
<dbReference type="STRING" id="112248.SAMN05444392_101648"/>
<dbReference type="InterPro" id="IPR005814">
    <property type="entry name" value="Aminotrans_3"/>
</dbReference>
<evidence type="ECO:0000313" key="10">
    <source>
        <dbReference type="EMBL" id="SHE48079.1"/>
    </source>
</evidence>
<name>A0A1M4TUB9_9BACL</name>
<protein>
    <recommendedName>
        <fullName evidence="9">Glutamate-1-semialdehyde 2,1-aminomutase</fullName>
        <shortName evidence="9">GSA</shortName>
        <ecNumber evidence="9">5.4.3.8</ecNumber>
    </recommendedName>
    <alternativeName>
        <fullName evidence="9">Glutamate-1-semialdehyde aminotransferase</fullName>
        <shortName evidence="9">GSA-AT</shortName>
    </alternativeName>
</protein>
<comment type="subcellular location">
    <subcellularLocation>
        <location evidence="9">Cytoplasm</location>
    </subcellularLocation>
</comment>
<sequence>MALTFDKSIAFHKEAVEMIPGGVNSPVRAFRSVDMNPIYVKEAQGAKVVDVDGNPYIDYIGSWGPLIIGHAHPQVVKRIEQALHRGTSFGLPTELEIEMAREVTKRMPSVDVVRMVNSGTEATMSALRLARAYTGRSRILKFVGSYHGHSDGLLIRAGSGVATLGLPDSPGVPKEVAQYTMTVPYNNAESFTKVMEQYGNDVAAVIVEPIAGNMGVVPPLPGFLQTLREITEKYGTVLIFDEVMTGYRVDYYSAQGLYQVTPDLTTMGKVIGGGLPVGAYGGRREIMELVAPQGSVYQAGTLSGNPLAMAAGLATLEQLTEEAYQKLERAAAKLAEGIIQSGQETKIPVQINRVGSMVGLFFSDQPVTNYQQALQSNNDLFLKYYQQMVNEGILLAPSQYEGMFVSTAHTDEMIEQTVAIIRRVFKKLATES</sequence>
<dbReference type="AlphaFoldDB" id="A0A1M4TUB9"/>
<reference evidence="10 11" key="1">
    <citation type="submission" date="2016-11" db="EMBL/GenBank/DDBJ databases">
        <authorList>
            <person name="Jaros S."/>
            <person name="Januszkiewicz K."/>
            <person name="Wedrychowicz H."/>
        </authorList>
    </citation>
    <scope>NUCLEOTIDE SEQUENCE [LARGE SCALE GENOMIC DNA]</scope>
    <source>
        <strain evidence="10 11">DSM 44666</strain>
    </source>
</reference>
<keyword evidence="6 9" id="KW-0663">Pyridoxal phosphate</keyword>
<dbReference type="Gene3D" id="3.40.640.10">
    <property type="entry name" value="Type I PLP-dependent aspartate aminotransferase-like (Major domain)"/>
    <property type="match status" value="1"/>
</dbReference>
<dbReference type="PANTHER" id="PTHR43713">
    <property type="entry name" value="GLUTAMATE-1-SEMIALDEHYDE 2,1-AMINOMUTASE"/>
    <property type="match status" value="1"/>
</dbReference>
<dbReference type="FunFam" id="3.40.640.10:FF:000021">
    <property type="entry name" value="Glutamate-1-semialdehyde 2,1-aminomutase"/>
    <property type="match status" value="1"/>
</dbReference>
<evidence type="ECO:0000256" key="1">
    <source>
        <dbReference type="ARBA" id="ARBA00001579"/>
    </source>
</evidence>
<evidence type="ECO:0000256" key="8">
    <source>
        <dbReference type="ARBA" id="ARBA00023244"/>
    </source>
</evidence>
<dbReference type="PROSITE" id="PS00600">
    <property type="entry name" value="AA_TRANSFER_CLASS_3"/>
    <property type="match status" value="1"/>
</dbReference>
<dbReference type="EMBL" id="FQVL01000001">
    <property type="protein sequence ID" value="SHE48079.1"/>
    <property type="molecule type" value="Genomic_DNA"/>
</dbReference>
<dbReference type="Gene3D" id="3.90.1150.10">
    <property type="entry name" value="Aspartate Aminotransferase, domain 1"/>
    <property type="match status" value="1"/>
</dbReference>
<dbReference type="NCBIfam" id="TIGR00713">
    <property type="entry name" value="hemL"/>
    <property type="match status" value="1"/>
</dbReference>
<evidence type="ECO:0000256" key="5">
    <source>
        <dbReference type="ARBA" id="ARBA00022490"/>
    </source>
</evidence>
<keyword evidence="7 9" id="KW-0413">Isomerase</keyword>
<feature type="modified residue" description="N6-(pyridoxal phosphate)lysine" evidence="9">
    <location>
        <position position="269"/>
    </location>
</feature>
<keyword evidence="8 9" id="KW-0627">Porphyrin biosynthesis</keyword>
<dbReference type="NCBIfam" id="NF000818">
    <property type="entry name" value="PRK00062.1"/>
    <property type="match status" value="1"/>
</dbReference>